<feature type="domain" description="ATP-grasp" evidence="3">
    <location>
        <begin position="492"/>
        <end position="530"/>
    </location>
</feature>
<dbReference type="InterPro" id="IPR016102">
    <property type="entry name" value="Succinyl-CoA_synth-like"/>
</dbReference>
<dbReference type="RefSeq" id="WP_281805194.1">
    <property type="nucleotide sequence ID" value="NZ_BSDO01000001.1"/>
</dbReference>
<dbReference type="GeneID" id="95761342"/>
<dbReference type="Pfam" id="PF13549">
    <property type="entry name" value="ATP-grasp_5"/>
    <property type="match status" value="1"/>
</dbReference>
<dbReference type="PANTHER" id="PTHR42793">
    <property type="entry name" value="COA BINDING DOMAIN CONTAINING PROTEIN"/>
    <property type="match status" value="1"/>
</dbReference>
<dbReference type="SUPFAM" id="SSF51735">
    <property type="entry name" value="NAD(P)-binding Rossmann-fold domains"/>
    <property type="match status" value="1"/>
</dbReference>
<dbReference type="GO" id="GO:0046872">
    <property type="term" value="F:metal ion binding"/>
    <property type="evidence" value="ECO:0007669"/>
    <property type="project" value="InterPro"/>
</dbReference>
<evidence type="ECO:0000256" key="1">
    <source>
        <dbReference type="ARBA" id="ARBA00022532"/>
    </source>
</evidence>
<dbReference type="GO" id="GO:0005524">
    <property type="term" value="F:ATP binding"/>
    <property type="evidence" value="ECO:0007669"/>
    <property type="project" value="UniProtKB-UniRule"/>
</dbReference>
<dbReference type="SUPFAM" id="SSF52210">
    <property type="entry name" value="Succinyl-CoA synthetase domains"/>
    <property type="match status" value="2"/>
</dbReference>
<dbReference type="PROSITE" id="PS50975">
    <property type="entry name" value="ATP_GRASP"/>
    <property type="match status" value="1"/>
</dbReference>
<dbReference type="InterPro" id="IPR003781">
    <property type="entry name" value="CoA-bd"/>
</dbReference>
<dbReference type="Proteomes" id="UP001245370">
    <property type="component" value="Unassembled WGS sequence"/>
</dbReference>
<dbReference type="SUPFAM" id="SSF56059">
    <property type="entry name" value="Glutathione synthetase ATP-binding domain-like"/>
    <property type="match status" value="1"/>
</dbReference>
<dbReference type="Gene3D" id="3.30.470.20">
    <property type="entry name" value="ATP-grasp fold, B domain"/>
    <property type="match status" value="1"/>
</dbReference>
<dbReference type="Gene3D" id="3.40.50.261">
    <property type="entry name" value="Succinyl-CoA synthetase domains"/>
    <property type="match status" value="2"/>
</dbReference>
<keyword evidence="1" id="KW-0816">Tricarboxylic acid cycle</keyword>
<dbReference type="Proteomes" id="UP001144397">
    <property type="component" value="Unassembled WGS sequence"/>
</dbReference>
<keyword evidence="2" id="KW-0547">Nucleotide-binding</keyword>
<evidence type="ECO:0000313" key="5">
    <source>
        <dbReference type="EMBL" id="MDR6332597.1"/>
    </source>
</evidence>
<dbReference type="InterPro" id="IPR011761">
    <property type="entry name" value="ATP-grasp"/>
</dbReference>
<evidence type="ECO:0000313" key="7">
    <source>
        <dbReference type="Proteomes" id="UP001245370"/>
    </source>
</evidence>
<reference evidence="5 7" key="2">
    <citation type="submission" date="2023-07" db="EMBL/GenBank/DDBJ databases">
        <title>Genomic Encyclopedia of Type Strains, Phase IV (KMG-IV): sequencing the most valuable type-strain genomes for metagenomic binning, comparative biology and taxonomic classification.</title>
        <authorList>
            <person name="Goeker M."/>
        </authorList>
    </citation>
    <scope>NUCLEOTIDE SEQUENCE [LARGE SCALE GENOMIC DNA]</scope>
    <source>
        <strain evidence="5 7">DSM 338</strain>
    </source>
</reference>
<reference evidence="4" key="1">
    <citation type="submission" date="2022-12" db="EMBL/GenBank/DDBJ databases">
        <title>Reference genome sequencing for broad-spectrum identification of bacterial and archaeal isolates by mass spectrometry.</title>
        <authorList>
            <person name="Sekiguchi Y."/>
            <person name="Tourlousse D.M."/>
        </authorList>
    </citation>
    <scope>NUCLEOTIDE SEQUENCE</scope>
    <source>
        <strain evidence="4">301</strain>
    </source>
</reference>
<evidence type="ECO:0000259" key="3">
    <source>
        <dbReference type="PROSITE" id="PS50975"/>
    </source>
</evidence>
<dbReference type="PANTHER" id="PTHR42793:SF1">
    <property type="entry name" value="PEPTIDYL-LYSINE N-ACETYLTRANSFERASE PATZ"/>
    <property type="match status" value="1"/>
</dbReference>
<protein>
    <submittedName>
        <fullName evidence="5">Acyl-CoA synthetase (NDP forming)</fullName>
    </submittedName>
    <submittedName>
        <fullName evidence="4">Pimeloyl-CoA synthetase</fullName>
    </submittedName>
</protein>
<gene>
    <name evidence="5" type="ORF">GGQ86_001061</name>
    <name evidence="4" type="ORF">XFLAVUS301_05450</name>
</gene>
<dbReference type="InterPro" id="IPR036291">
    <property type="entry name" value="NAD(P)-bd_dom_sf"/>
</dbReference>
<name>A0A9W6CIR4_XANFL</name>
<dbReference type="AlphaFoldDB" id="A0A9W6CIR4"/>
<keyword evidence="7" id="KW-1185">Reference proteome</keyword>
<dbReference type="InterPro" id="IPR032875">
    <property type="entry name" value="Succ_CoA_lig_flav_dom"/>
</dbReference>
<dbReference type="Gene3D" id="3.30.1490.20">
    <property type="entry name" value="ATP-grasp fold, A domain"/>
    <property type="match status" value="1"/>
</dbReference>
<dbReference type="SMART" id="SM00881">
    <property type="entry name" value="CoA_binding"/>
    <property type="match status" value="1"/>
</dbReference>
<dbReference type="Pfam" id="PF13607">
    <property type="entry name" value="Succ_CoA_lig"/>
    <property type="match status" value="1"/>
</dbReference>
<sequence length="705" mass="72604">MSLKKLIDPASIAIVGVSTKKATFQVGGRAIFDHLRLHGYDQRIDLVTREKAVIDGVETVTSLRELSHVPDCVVISVPADDVYATVEEALGLGVRAFVVITGGFSESGEEGAAKQARLAALVRSHGAAMLGPNTTGFVNLGRRVALSSTSRITASLPRPGVVGLVVQSGALGSALMEEAERAGIGLSHVISTGNEAATGLADFVQFLVDDPATRAIALYVEGIRESGRLLAAARSAHAAGKPVALYKAGRSEAGRRTAAGHTGALVGERGAYEAAVRQLGWVDVAAIEDLLPVAQYVATACATRSLGILTVSGGYGGCVADALESSGAVSLPAPGEATVARMRADIPAFLSTRNPVDIAGTPFRRPEGFATCLDAFADDPAFDGIAVANTPIVPPWAENVADAMIAASRRTGKPISLVSPAEIFNGAALGRLRREGVPVFTRIDTFVAAVAGAAVADAARRAPPRLLREGPAEGRELRLDGVPVALSEAASKDLLKARGLAFPREAFVPGADGAAVLAAAREVGYPVTLKGMAAGVVHKSELGLVAVAVPDEAALKARIAAMLDSIKTHALTLEGFLLAETVRPQAEVILGLGLDPEFGPTLTFGAGGIYTEIMRDVAVRILPLDPQEIAAMIRSCRIAALLEGARGRPALDVEALTDLAVAVADLAPGLGHDFAGLELNPVGVGRAGEGAWILDATVFRMGAPS</sequence>
<comment type="caution">
    <text evidence="4">The sequence shown here is derived from an EMBL/GenBank/DDBJ whole genome shotgun (WGS) entry which is preliminary data.</text>
</comment>
<dbReference type="EMBL" id="JAVDPY010000002">
    <property type="protein sequence ID" value="MDR6332597.1"/>
    <property type="molecule type" value="Genomic_DNA"/>
</dbReference>
<evidence type="ECO:0000313" key="4">
    <source>
        <dbReference type="EMBL" id="GLI20871.1"/>
    </source>
</evidence>
<evidence type="ECO:0000313" key="6">
    <source>
        <dbReference type="Proteomes" id="UP001144397"/>
    </source>
</evidence>
<dbReference type="Gene3D" id="3.40.50.720">
    <property type="entry name" value="NAD(P)-binding Rossmann-like Domain"/>
    <property type="match status" value="1"/>
</dbReference>
<dbReference type="Pfam" id="PF13380">
    <property type="entry name" value="CoA_binding_2"/>
    <property type="match status" value="1"/>
</dbReference>
<dbReference type="GO" id="GO:0006099">
    <property type="term" value="P:tricarboxylic acid cycle"/>
    <property type="evidence" value="ECO:0007669"/>
    <property type="project" value="UniProtKB-KW"/>
</dbReference>
<dbReference type="InterPro" id="IPR013815">
    <property type="entry name" value="ATP_grasp_subdomain_1"/>
</dbReference>
<organism evidence="4 6">
    <name type="scientific">Xanthobacter flavus</name>
    <dbReference type="NCBI Taxonomy" id="281"/>
    <lineage>
        <taxon>Bacteria</taxon>
        <taxon>Pseudomonadati</taxon>
        <taxon>Pseudomonadota</taxon>
        <taxon>Alphaproteobacteria</taxon>
        <taxon>Hyphomicrobiales</taxon>
        <taxon>Xanthobacteraceae</taxon>
        <taxon>Xanthobacter</taxon>
    </lineage>
</organism>
<evidence type="ECO:0000256" key="2">
    <source>
        <dbReference type="PROSITE-ProRule" id="PRU00409"/>
    </source>
</evidence>
<proteinExistence type="predicted"/>
<keyword evidence="2" id="KW-0067">ATP-binding</keyword>
<dbReference type="EMBL" id="BSDO01000001">
    <property type="protein sequence ID" value="GLI20871.1"/>
    <property type="molecule type" value="Genomic_DNA"/>
</dbReference>
<accession>A0A9W6CIR4</accession>